<feature type="domain" description="GIY-YIG" evidence="2">
    <location>
        <begin position="1"/>
        <end position="78"/>
    </location>
</feature>
<evidence type="ECO:0000313" key="4">
    <source>
        <dbReference type="Proteomes" id="UP000177913"/>
    </source>
</evidence>
<evidence type="ECO:0000313" key="3">
    <source>
        <dbReference type="EMBL" id="OGK23455.1"/>
    </source>
</evidence>
<dbReference type="Proteomes" id="UP000177913">
    <property type="component" value="Unassembled WGS sequence"/>
</dbReference>
<dbReference type="PANTHER" id="PTHR34477">
    <property type="entry name" value="UPF0213 PROTEIN YHBQ"/>
    <property type="match status" value="1"/>
</dbReference>
<comment type="caution">
    <text evidence="3">The sequence shown here is derived from an EMBL/GenBank/DDBJ whole genome shotgun (WGS) entry which is preliminary data.</text>
</comment>
<dbReference type="PANTHER" id="PTHR34477:SF1">
    <property type="entry name" value="UPF0213 PROTEIN YHBQ"/>
    <property type="match status" value="1"/>
</dbReference>
<proteinExistence type="inferred from homology"/>
<protein>
    <recommendedName>
        <fullName evidence="2">GIY-YIG domain-containing protein</fullName>
    </recommendedName>
</protein>
<dbReference type="SUPFAM" id="SSF82771">
    <property type="entry name" value="GIY-YIG endonuclease"/>
    <property type="match status" value="1"/>
</dbReference>
<reference evidence="3 4" key="1">
    <citation type="journal article" date="2016" name="Nat. Commun.">
        <title>Thousands of microbial genomes shed light on interconnected biogeochemical processes in an aquifer system.</title>
        <authorList>
            <person name="Anantharaman K."/>
            <person name="Brown C.T."/>
            <person name="Hug L.A."/>
            <person name="Sharon I."/>
            <person name="Castelle C.J."/>
            <person name="Probst A.J."/>
            <person name="Thomas B.C."/>
            <person name="Singh A."/>
            <person name="Wilkins M.J."/>
            <person name="Karaoz U."/>
            <person name="Brodie E.L."/>
            <person name="Williams K.H."/>
            <person name="Hubbard S.S."/>
            <person name="Banfield J.F."/>
        </authorList>
    </citation>
    <scope>NUCLEOTIDE SEQUENCE [LARGE SCALE GENOMIC DNA]</scope>
</reference>
<dbReference type="Gene3D" id="3.40.1440.10">
    <property type="entry name" value="GIY-YIG endonuclease"/>
    <property type="match status" value="1"/>
</dbReference>
<dbReference type="EMBL" id="MFZO01000047">
    <property type="protein sequence ID" value="OGK23455.1"/>
    <property type="molecule type" value="Genomic_DNA"/>
</dbReference>
<name>A0A1F7GX88_9BACT</name>
<dbReference type="AlphaFoldDB" id="A0A1F7GX88"/>
<dbReference type="PROSITE" id="PS50164">
    <property type="entry name" value="GIY_YIG"/>
    <property type="match status" value="1"/>
</dbReference>
<dbReference type="InterPro" id="IPR000305">
    <property type="entry name" value="GIY-YIG_endonuc"/>
</dbReference>
<organism evidence="3 4">
    <name type="scientific">Candidatus Roizmanbacteria bacterium RIFCSPHIGHO2_02_FULL_38_11</name>
    <dbReference type="NCBI Taxonomy" id="1802039"/>
    <lineage>
        <taxon>Bacteria</taxon>
        <taxon>Candidatus Roizmaniibacteriota</taxon>
    </lineage>
</organism>
<dbReference type="InterPro" id="IPR050190">
    <property type="entry name" value="UPF0213_domain"/>
</dbReference>
<dbReference type="Pfam" id="PF01541">
    <property type="entry name" value="GIY-YIG"/>
    <property type="match status" value="1"/>
</dbReference>
<evidence type="ECO:0000256" key="1">
    <source>
        <dbReference type="ARBA" id="ARBA00007435"/>
    </source>
</evidence>
<gene>
    <name evidence="3" type="ORF">A3C25_02200</name>
</gene>
<comment type="similarity">
    <text evidence="1">Belongs to the UPF0213 family.</text>
</comment>
<accession>A0A1F7GX88</accession>
<dbReference type="InterPro" id="IPR035901">
    <property type="entry name" value="GIY-YIG_endonuc_sf"/>
</dbReference>
<evidence type="ECO:0000259" key="2">
    <source>
        <dbReference type="PROSITE" id="PS50164"/>
    </source>
</evidence>
<sequence>MFYYAYVLLSLKDKNLYIGSTDNLRLRFKQHVNGKTVSLKNRRPLKLIYYEAFLTKKEALLKEKFYKSGRGHEVLYKMLADTFKLLGK</sequence>